<evidence type="ECO:0000256" key="2">
    <source>
        <dbReference type="ARBA" id="ARBA00022741"/>
    </source>
</evidence>
<dbReference type="InterPro" id="IPR050093">
    <property type="entry name" value="ABC_SmlMolc_Importer"/>
</dbReference>
<dbReference type="AlphaFoldDB" id="A0A6N4TJ01"/>
<dbReference type="Gene3D" id="3.40.50.300">
    <property type="entry name" value="P-loop containing nucleotide triphosphate hydrolases"/>
    <property type="match status" value="1"/>
</dbReference>
<dbReference type="KEGG" id="aarg:Aargi30884_16000"/>
<dbReference type="Pfam" id="PF00005">
    <property type="entry name" value="ABC_tran"/>
    <property type="match status" value="1"/>
</dbReference>
<proteinExistence type="predicted"/>
<dbReference type="SUPFAM" id="SSF52540">
    <property type="entry name" value="P-loop containing nucleoside triphosphate hydrolases"/>
    <property type="match status" value="1"/>
</dbReference>
<dbReference type="PANTHER" id="PTHR42781">
    <property type="entry name" value="SPERMIDINE/PUTRESCINE IMPORT ATP-BINDING PROTEIN POTA"/>
    <property type="match status" value="1"/>
</dbReference>
<dbReference type="PROSITE" id="PS50893">
    <property type="entry name" value="ABC_TRANSPORTER_2"/>
    <property type="match status" value="1"/>
</dbReference>
<dbReference type="InterPro" id="IPR003439">
    <property type="entry name" value="ABC_transporter-like_ATP-bd"/>
</dbReference>
<dbReference type="GO" id="GO:0005524">
    <property type="term" value="F:ATP binding"/>
    <property type="evidence" value="ECO:0007669"/>
    <property type="project" value="UniProtKB-KW"/>
</dbReference>
<dbReference type="RefSeq" id="WP_163051983.1">
    <property type="nucleotide sequence ID" value="NZ_AP019695.1"/>
</dbReference>
<evidence type="ECO:0000259" key="4">
    <source>
        <dbReference type="PROSITE" id="PS50893"/>
    </source>
</evidence>
<protein>
    <submittedName>
        <fullName evidence="5">ABC transporter</fullName>
    </submittedName>
</protein>
<reference evidence="6" key="1">
    <citation type="submission" date="2019-05" db="EMBL/GenBank/DDBJ databases">
        <title>Complete genome sequencing of Absiella argi strain JCM 30884.</title>
        <authorList>
            <person name="Sakamoto M."/>
            <person name="Murakami T."/>
            <person name="Mori H."/>
        </authorList>
    </citation>
    <scope>NUCLEOTIDE SEQUENCE [LARGE SCALE GENOMIC DNA]</scope>
    <source>
        <strain evidence="6">JCM 30884</strain>
    </source>
</reference>
<dbReference type="EMBL" id="AP019695">
    <property type="protein sequence ID" value="BBK22697.1"/>
    <property type="molecule type" value="Genomic_DNA"/>
</dbReference>
<dbReference type="Proteomes" id="UP000464754">
    <property type="component" value="Chromosome"/>
</dbReference>
<dbReference type="InterPro" id="IPR027417">
    <property type="entry name" value="P-loop_NTPase"/>
</dbReference>
<dbReference type="InterPro" id="IPR003593">
    <property type="entry name" value="AAA+_ATPase"/>
</dbReference>
<accession>A0A6N4TJ01</accession>
<evidence type="ECO:0000256" key="1">
    <source>
        <dbReference type="ARBA" id="ARBA00022448"/>
    </source>
</evidence>
<keyword evidence="2" id="KW-0547">Nucleotide-binding</keyword>
<gene>
    <name evidence="5" type="primary">modC</name>
    <name evidence="5" type="ORF">Aargi30884_16000</name>
</gene>
<keyword evidence="6" id="KW-1185">Reference proteome</keyword>
<keyword evidence="1" id="KW-0813">Transport</keyword>
<feature type="domain" description="ABC transporter" evidence="4">
    <location>
        <begin position="5"/>
        <end position="231"/>
    </location>
</feature>
<organism evidence="5 6">
    <name type="scientific">Amedibacterium intestinale</name>
    <dbReference type="NCBI Taxonomy" id="2583452"/>
    <lineage>
        <taxon>Bacteria</taxon>
        <taxon>Bacillati</taxon>
        <taxon>Bacillota</taxon>
        <taxon>Erysipelotrichia</taxon>
        <taxon>Erysipelotrichales</taxon>
        <taxon>Erysipelotrichaceae</taxon>
        <taxon>Amedibacterium</taxon>
    </lineage>
</organism>
<sequence>MKLSIHIKKQLRSFLLQVDLDCEDGVFALLGPSGCGKSMTLKCIAGIETPDEGYIAINDVVVFDSKRHINVPIQKRHCGFMFQNYALFPNMTVKENIACAVQDKTIRKQKTEQIMKTYDLMELADVYPSHLSGGQAQRCAFARTMASNPQILLLDEPFSAMDKYIKKKLSYELQHLLETFSGCVIYVSHDNEEVYSLADQIALLNHGRIVEKGNKEKIFHHPETVYGAIQAGYENISEIEILDSYTFYAKDWDMVLKSDIALNTSYTHAAIRAEDICSQKQSENSYEIEVVKTISNLNGTYSFVRNKGTCAKWLLCKEECITKQKQIVFPKQCLCVLKSKKLSVD</sequence>
<evidence type="ECO:0000313" key="5">
    <source>
        <dbReference type="EMBL" id="BBK22697.1"/>
    </source>
</evidence>
<dbReference type="GO" id="GO:0016887">
    <property type="term" value="F:ATP hydrolysis activity"/>
    <property type="evidence" value="ECO:0007669"/>
    <property type="project" value="InterPro"/>
</dbReference>
<evidence type="ECO:0000256" key="3">
    <source>
        <dbReference type="ARBA" id="ARBA00022840"/>
    </source>
</evidence>
<dbReference type="SMART" id="SM00382">
    <property type="entry name" value="AAA"/>
    <property type="match status" value="1"/>
</dbReference>
<keyword evidence="3" id="KW-0067">ATP-binding</keyword>
<dbReference type="PANTHER" id="PTHR42781:SF4">
    <property type="entry name" value="SPERMIDINE_PUTRESCINE IMPORT ATP-BINDING PROTEIN POTA"/>
    <property type="match status" value="1"/>
</dbReference>
<name>A0A6N4TJ01_9FIRM</name>
<evidence type="ECO:0000313" key="6">
    <source>
        <dbReference type="Proteomes" id="UP000464754"/>
    </source>
</evidence>